<accession>A0A2N6D1S0</accession>
<name>A0A2N6D1S0_9GAMM</name>
<evidence type="ECO:0000313" key="2">
    <source>
        <dbReference type="EMBL" id="PLX63642.1"/>
    </source>
</evidence>
<dbReference type="GO" id="GO:0016746">
    <property type="term" value="F:acyltransferase activity"/>
    <property type="evidence" value="ECO:0007669"/>
    <property type="project" value="UniProtKB-KW"/>
</dbReference>
<dbReference type="Proteomes" id="UP000235015">
    <property type="component" value="Unassembled WGS sequence"/>
</dbReference>
<feature type="domain" description="DUF7931" evidence="1">
    <location>
        <begin position="27"/>
        <end position="173"/>
    </location>
</feature>
<dbReference type="EMBL" id="PKUN01000001">
    <property type="protein sequence ID" value="PLX63642.1"/>
    <property type="molecule type" value="Genomic_DNA"/>
</dbReference>
<protein>
    <submittedName>
        <fullName evidence="2">Acyltransferase</fullName>
    </submittedName>
</protein>
<organism evidence="2 3">
    <name type="scientific">Sedimenticola selenatireducens</name>
    <dbReference type="NCBI Taxonomy" id="191960"/>
    <lineage>
        <taxon>Bacteria</taxon>
        <taxon>Pseudomonadati</taxon>
        <taxon>Pseudomonadota</taxon>
        <taxon>Gammaproteobacteria</taxon>
        <taxon>Chromatiales</taxon>
        <taxon>Sedimenticolaceae</taxon>
        <taxon>Sedimenticola</taxon>
    </lineage>
</organism>
<dbReference type="InterPro" id="IPR057691">
    <property type="entry name" value="DUF7931"/>
</dbReference>
<dbReference type="AlphaFoldDB" id="A0A2N6D1S0"/>
<dbReference type="Pfam" id="PF25559">
    <property type="entry name" value="DUF7931"/>
    <property type="match status" value="1"/>
</dbReference>
<reference evidence="2 3" key="1">
    <citation type="submission" date="2017-11" db="EMBL/GenBank/DDBJ databases">
        <title>Genome-resolved metagenomics identifies genetic mobility, metabolic interactions, and unexpected diversity in perchlorate-reducing communities.</title>
        <authorList>
            <person name="Barnum T.P."/>
            <person name="Figueroa I.A."/>
            <person name="Carlstrom C.I."/>
            <person name="Lucas L.N."/>
            <person name="Engelbrektson A.L."/>
            <person name="Coates J.D."/>
        </authorList>
    </citation>
    <scope>NUCLEOTIDE SEQUENCE [LARGE SCALE GENOMIC DNA]</scope>
    <source>
        <strain evidence="2">BM301</strain>
    </source>
</reference>
<dbReference type="RefSeq" id="WP_273437445.1">
    <property type="nucleotide sequence ID" value="NZ_PKUN01000001.1"/>
</dbReference>
<keyword evidence="2" id="KW-0808">Transferase</keyword>
<gene>
    <name evidence="2" type="ORF">C0630_01770</name>
</gene>
<dbReference type="STRING" id="1111735.GCA_000428045_02405"/>
<evidence type="ECO:0000259" key="1">
    <source>
        <dbReference type="Pfam" id="PF25559"/>
    </source>
</evidence>
<comment type="caution">
    <text evidence="2">The sequence shown here is derived from an EMBL/GenBank/DDBJ whole genome shotgun (WGS) entry which is preliminary data.</text>
</comment>
<proteinExistence type="predicted"/>
<sequence length="175" mass="20602">MNSPTEITIDSLVLGESRERMILRGREPFRQASESIAQQAKYHLDIFTFDLDKPIYDQTRFLDAVKRLAIECRGIGIRILLQDSERARREGHRLIDLSRRLTSKIEIRRPHADYIDHPENFIIADGIGYIRHRAAGRYEGEANFCHPIESRLLTDFFTEVWERSEQESSLRRLYL</sequence>
<keyword evidence="2" id="KW-0012">Acyltransferase</keyword>
<evidence type="ECO:0000313" key="3">
    <source>
        <dbReference type="Proteomes" id="UP000235015"/>
    </source>
</evidence>